<dbReference type="NCBIfam" id="TIGR00756">
    <property type="entry name" value="PPR"/>
    <property type="match status" value="7"/>
</dbReference>
<dbReference type="PROSITE" id="PS51375">
    <property type="entry name" value="PPR"/>
    <property type="match status" value="4"/>
</dbReference>
<evidence type="ECO:0000256" key="1">
    <source>
        <dbReference type="ARBA" id="ARBA00022737"/>
    </source>
</evidence>
<dbReference type="OrthoDB" id="1192152at2759"/>
<comment type="caution">
    <text evidence="3">The sequence shown here is derived from an EMBL/GenBank/DDBJ whole genome shotgun (WGS) entry which is preliminary data.</text>
</comment>
<evidence type="ECO:0000313" key="3">
    <source>
        <dbReference type="EMBL" id="PON53713.1"/>
    </source>
</evidence>
<dbReference type="Proteomes" id="UP000237105">
    <property type="component" value="Unassembled WGS sequence"/>
</dbReference>
<dbReference type="EMBL" id="JXTB01000203">
    <property type="protein sequence ID" value="PON53713.1"/>
    <property type="molecule type" value="Genomic_DNA"/>
</dbReference>
<evidence type="ECO:0000256" key="2">
    <source>
        <dbReference type="PROSITE-ProRule" id="PRU00708"/>
    </source>
</evidence>
<organism evidence="3 4">
    <name type="scientific">Parasponia andersonii</name>
    <name type="common">Sponia andersonii</name>
    <dbReference type="NCBI Taxonomy" id="3476"/>
    <lineage>
        <taxon>Eukaryota</taxon>
        <taxon>Viridiplantae</taxon>
        <taxon>Streptophyta</taxon>
        <taxon>Embryophyta</taxon>
        <taxon>Tracheophyta</taxon>
        <taxon>Spermatophyta</taxon>
        <taxon>Magnoliopsida</taxon>
        <taxon>eudicotyledons</taxon>
        <taxon>Gunneridae</taxon>
        <taxon>Pentapetalae</taxon>
        <taxon>rosids</taxon>
        <taxon>fabids</taxon>
        <taxon>Rosales</taxon>
        <taxon>Cannabaceae</taxon>
        <taxon>Parasponia</taxon>
    </lineage>
</organism>
<feature type="repeat" description="PPR" evidence="2">
    <location>
        <begin position="270"/>
        <end position="300"/>
    </location>
</feature>
<name>A0A2P5BY28_PARAD</name>
<dbReference type="FunFam" id="1.25.40.10:FF:000158">
    <property type="entry name" value="pentatricopeptide repeat-containing protein At2g33680"/>
    <property type="match status" value="1"/>
</dbReference>
<evidence type="ECO:0000313" key="4">
    <source>
        <dbReference type="Proteomes" id="UP000237105"/>
    </source>
</evidence>
<reference evidence="4" key="1">
    <citation type="submission" date="2016-06" db="EMBL/GenBank/DDBJ databases">
        <title>Parallel loss of symbiosis genes in relatives of nitrogen-fixing non-legume Parasponia.</title>
        <authorList>
            <person name="Van Velzen R."/>
            <person name="Holmer R."/>
            <person name="Bu F."/>
            <person name="Rutten L."/>
            <person name="Van Zeijl A."/>
            <person name="Liu W."/>
            <person name="Santuari L."/>
            <person name="Cao Q."/>
            <person name="Sharma T."/>
            <person name="Shen D."/>
            <person name="Roswanjaya Y."/>
            <person name="Wardhani T."/>
            <person name="Kalhor M.S."/>
            <person name="Jansen J."/>
            <person name="Van den Hoogen J."/>
            <person name="Gungor B."/>
            <person name="Hartog M."/>
            <person name="Hontelez J."/>
            <person name="Verver J."/>
            <person name="Yang W.-C."/>
            <person name="Schijlen E."/>
            <person name="Repin R."/>
            <person name="Schilthuizen M."/>
            <person name="Schranz E."/>
            <person name="Heidstra R."/>
            <person name="Miyata K."/>
            <person name="Fedorova E."/>
            <person name="Kohlen W."/>
            <person name="Bisseling T."/>
            <person name="Smit S."/>
            <person name="Geurts R."/>
        </authorList>
    </citation>
    <scope>NUCLEOTIDE SEQUENCE [LARGE SCALE GENOMIC DNA]</scope>
    <source>
        <strain evidence="4">cv. WU1-14</strain>
    </source>
</reference>
<protein>
    <submittedName>
        <fullName evidence="3">Pentatricopeptide repeat</fullName>
    </submittedName>
</protein>
<dbReference type="Gene3D" id="1.25.40.10">
    <property type="entry name" value="Tetratricopeptide repeat domain"/>
    <property type="match status" value="3"/>
</dbReference>
<dbReference type="AlphaFoldDB" id="A0A2P5BY28"/>
<dbReference type="GO" id="GO:0099402">
    <property type="term" value="P:plant organ development"/>
    <property type="evidence" value="ECO:0007669"/>
    <property type="project" value="UniProtKB-ARBA"/>
</dbReference>
<sequence>MDCITSKVSKFEPPQAAPCATHHKLSPQPLVLAAHHPLHSPPRAAVVHPYEAEACRLFDMMPERTVGTWTCMFTGYAKMKDLVKARDYFEKMPDKNVVSWNAMLAGYAHNGFAEEVLGLFDDMMNSKVQPNLISACSSRGDPVLADSLIRKLNDKQVRLSYTGKTALIDMYARCGSLRTARNFFDDLVAYRNSYTWNVMISAFTRVGELNMARELFDKMPEKNLVSWNSMVAGYAQNEKPAMAIELFKDMIATEKRLKPKEVTMNHIKLSISGYNALIFIYSKCGSLRDAKGVFQEMAAKDLVSYRTLIAGFAAHDLGMDAVLLLSKMKEEGIEPNWVTYTGVLTACSHAGLLEEGLKVFDSIKDPEIDHYMCLVELFGRAGKLDEAGKFIERLPKEQHPRLYEYLQNASSNSPGKKGS</sequence>
<dbReference type="InterPro" id="IPR002885">
    <property type="entry name" value="PPR_rpt"/>
</dbReference>
<accession>A0A2P5BY28</accession>
<dbReference type="Pfam" id="PF01535">
    <property type="entry name" value="PPR"/>
    <property type="match status" value="5"/>
</dbReference>
<proteinExistence type="predicted"/>
<dbReference type="InterPro" id="IPR046960">
    <property type="entry name" value="PPR_At4g14850-like_plant"/>
</dbReference>
<keyword evidence="4" id="KW-1185">Reference proteome</keyword>
<dbReference type="PANTHER" id="PTHR47926">
    <property type="entry name" value="PENTATRICOPEPTIDE REPEAT-CONTAINING PROTEIN"/>
    <property type="match status" value="1"/>
</dbReference>
<feature type="repeat" description="PPR" evidence="2">
    <location>
        <begin position="301"/>
        <end position="335"/>
    </location>
</feature>
<dbReference type="InterPro" id="IPR011990">
    <property type="entry name" value="TPR-like_helical_dom_sf"/>
</dbReference>
<feature type="repeat" description="PPR" evidence="2">
    <location>
        <begin position="96"/>
        <end position="130"/>
    </location>
</feature>
<gene>
    <name evidence="3" type="ORF">PanWU01x14_200550</name>
</gene>
<dbReference type="PANTHER" id="PTHR47926:SF373">
    <property type="entry name" value="TETRATRICOPEPTIDE-LIKE HELICAL DOMAIN SUPERFAMILY, DYW DOMAIN-CONTAINING PROTEIN"/>
    <property type="match status" value="1"/>
</dbReference>
<dbReference type="GO" id="GO:0009451">
    <property type="term" value="P:RNA modification"/>
    <property type="evidence" value="ECO:0007669"/>
    <property type="project" value="InterPro"/>
</dbReference>
<dbReference type="GO" id="GO:0003723">
    <property type="term" value="F:RNA binding"/>
    <property type="evidence" value="ECO:0007669"/>
    <property type="project" value="InterPro"/>
</dbReference>
<dbReference type="Pfam" id="PF13041">
    <property type="entry name" value="PPR_2"/>
    <property type="match status" value="2"/>
</dbReference>
<feature type="repeat" description="PPR" evidence="2">
    <location>
        <begin position="192"/>
        <end position="226"/>
    </location>
</feature>
<keyword evidence="1" id="KW-0677">Repeat</keyword>